<dbReference type="InterPro" id="IPR000433">
    <property type="entry name" value="Znf_ZZ"/>
</dbReference>
<dbReference type="CDD" id="cd14947">
    <property type="entry name" value="NBR1_like"/>
    <property type="match status" value="1"/>
</dbReference>
<feature type="region of interest" description="Disordered" evidence="4">
    <location>
        <begin position="915"/>
        <end position="1028"/>
    </location>
</feature>
<feature type="compositionally biased region" description="Low complexity" evidence="4">
    <location>
        <begin position="972"/>
        <end position="986"/>
    </location>
</feature>
<evidence type="ECO:0000256" key="2">
    <source>
        <dbReference type="ARBA" id="ARBA00022771"/>
    </source>
</evidence>
<evidence type="ECO:0000256" key="1">
    <source>
        <dbReference type="ARBA" id="ARBA00022723"/>
    </source>
</evidence>
<protein>
    <recommendedName>
        <fullName evidence="5">ZZ-type domain-containing protein</fullName>
    </recommendedName>
</protein>
<dbReference type="OrthoDB" id="661148at2759"/>
<dbReference type="SUPFAM" id="SSF57850">
    <property type="entry name" value="RING/U-box"/>
    <property type="match status" value="4"/>
</dbReference>
<dbReference type="Gene3D" id="3.30.60.90">
    <property type="match status" value="4"/>
</dbReference>
<name>A0A6G1LMW4_9PEZI</name>
<dbReference type="Gene3D" id="2.60.40.10">
    <property type="entry name" value="Immunoglobulins"/>
    <property type="match status" value="1"/>
</dbReference>
<dbReference type="CDD" id="cd02340">
    <property type="entry name" value="ZZ_NBR1_like"/>
    <property type="match status" value="2"/>
</dbReference>
<dbReference type="SMART" id="SM00291">
    <property type="entry name" value="ZnF_ZZ"/>
    <property type="match status" value="4"/>
</dbReference>
<dbReference type="GO" id="GO:0008270">
    <property type="term" value="F:zinc ion binding"/>
    <property type="evidence" value="ECO:0007669"/>
    <property type="project" value="UniProtKB-KW"/>
</dbReference>
<keyword evidence="3" id="KW-0862">Zinc</keyword>
<evidence type="ECO:0000256" key="4">
    <source>
        <dbReference type="SAM" id="MobiDB-lite"/>
    </source>
</evidence>
<dbReference type="PANTHER" id="PTHR20930">
    <property type="entry name" value="OVARIAN CARCINOMA ANTIGEN CA125-RELATED"/>
    <property type="match status" value="1"/>
</dbReference>
<dbReference type="CDD" id="cd02249">
    <property type="entry name" value="ZZ"/>
    <property type="match status" value="1"/>
</dbReference>
<accession>A0A6G1LMW4</accession>
<dbReference type="InterPro" id="IPR032350">
    <property type="entry name" value="Nbr1_FW"/>
</dbReference>
<dbReference type="Pfam" id="PF16158">
    <property type="entry name" value="N_BRCA1_IG"/>
    <property type="match status" value="1"/>
</dbReference>
<dbReference type="Pfam" id="PF00569">
    <property type="entry name" value="ZZ"/>
    <property type="match status" value="3"/>
</dbReference>
<feature type="compositionally biased region" description="Low complexity" evidence="4">
    <location>
        <begin position="944"/>
        <end position="956"/>
    </location>
</feature>
<keyword evidence="2" id="KW-0863">Zinc-finger</keyword>
<feature type="compositionally biased region" description="Acidic residues" evidence="4">
    <location>
        <begin position="987"/>
        <end position="1028"/>
    </location>
</feature>
<dbReference type="PANTHER" id="PTHR20930:SF0">
    <property type="entry name" value="PROTEIN ILRUN"/>
    <property type="match status" value="1"/>
</dbReference>
<gene>
    <name evidence="6" type="ORF">EJ03DRAFT_323150</name>
</gene>
<keyword evidence="1" id="KW-0479">Metal-binding</keyword>
<dbReference type="PROSITE" id="PS01357">
    <property type="entry name" value="ZF_ZZ_1"/>
    <property type="match status" value="1"/>
</dbReference>
<evidence type="ECO:0000259" key="5">
    <source>
        <dbReference type="PROSITE" id="PS01357"/>
    </source>
</evidence>
<dbReference type="InterPro" id="IPR043145">
    <property type="entry name" value="Znf_ZZ_sf"/>
</dbReference>
<evidence type="ECO:0000313" key="6">
    <source>
        <dbReference type="EMBL" id="KAF2773768.1"/>
    </source>
</evidence>
<sequence>MAASAHHQVPMDTPITIKVSVNDSLKKLKLPLRDLGANVLPDKLRHLLQIKPEQTVVFERFSDSAGGFITLDPNNPQVFKTLIRAAKAKLKLRLKATVTPVDGAEERKEVENTPQKTQPLIVRSPIYQNNARDSTAFDRRSVGSGIFQFREARNSEQTLLDTTANEAPVPRPFNVDRSDFFNHLNKAASQIDLAIRPKEPGNRPSLVDIASHGHPWSVYCNECDSPMADAHFHCSTCDHGDYDLCEDCVAGGKLCPGEHWLIKRFIQDGKVVNSTTERFAPRAKESESTPSSLAPAVVPAVMPGSFAVAEEVKPIVEAPSVPSPTRTCNSCVVVLPEREFVSCTSCEDFDLCISCHSSNVHGHHPAHGFEPSTEDTILPVAAETTLAPGRNIRHNAICDGCDKKIYGVRHKCLNCPDWDYCGDCISEARNSHPRHRFAAIYEPLPDQVQPAVRHYGIYCDGPLCMSKSDQSYITGVRYKCAVCHDTDFCASCEALPLNHHNRTHPLIKFKTPVRNVSITTENEDLRGNVRMMGDRKSIATEAAPAASSPSEVQTLAEIKPTEVKQEVKQEVKEVRPKIFNIPVVGAEEKKAAPASSSIDSALLNAHFVQDSIPDGMILPPGVRFTQIWTVKNPGPHAWPAGCSVRYVGGDNMLNVDNRHPASVSDIAEATESNVVGREVQVNEEIAFKVTLKAPLREGKSISYWRLKAADGAPFGHRLWCDIEVKRPELPMPASIPSAATAPSNPVDTTLAMSTRQHDLQREQIQRTVQAHSLQLQQAAQNYRAKAGGAPPAYEATPPANSELGARLSAMRQEQQRRQQAFAAVVAGRQNRAQVDSVIPQYFPSAAGPSSAAVDDRARKEAAKQRVEHIKAKIMRTREERAKAMMQAQRATSAEQKTAEARKIIEEVSRSAAAEEKAEAEKEFEKVEELEGSQMVFPKLEKESPASSTYQSATSSANKGKAAYVENEEGEVEQSAVPSVASVPSEAPVEEFEDDIEVLSAADGDESDDGFLTDEEYDVLDASDAETIA</sequence>
<feature type="domain" description="ZZ-type" evidence="5">
    <location>
        <begin position="220"/>
        <end position="248"/>
    </location>
</feature>
<proteinExistence type="predicted"/>
<feature type="compositionally biased region" description="Basic and acidic residues" evidence="4">
    <location>
        <begin position="915"/>
        <end position="928"/>
    </location>
</feature>
<organism evidence="6 7">
    <name type="scientific">Teratosphaeria nubilosa</name>
    <dbReference type="NCBI Taxonomy" id="161662"/>
    <lineage>
        <taxon>Eukaryota</taxon>
        <taxon>Fungi</taxon>
        <taxon>Dikarya</taxon>
        <taxon>Ascomycota</taxon>
        <taxon>Pezizomycotina</taxon>
        <taxon>Dothideomycetes</taxon>
        <taxon>Dothideomycetidae</taxon>
        <taxon>Mycosphaerellales</taxon>
        <taxon>Teratosphaeriaceae</taxon>
        <taxon>Teratosphaeria</taxon>
    </lineage>
</organism>
<reference evidence="6" key="1">
    <citation type="journal article" date="2020" name="Stud. Mycol.">
        <title>101 Dothideomycetes genomes: a test case for predicting lifestyles and emergence of pathogens.</title>
        <authorList>
            <person name="Haridas S."/>
            <person name="Albert R."/>
            <person name="Binder M."/>
            <person name="Bloem J."/>
            <person name="Labutti K."/>
            <person name="Salamov A."/>
            <person name="Andreopoulos B."/>
            <person name="Baker S."/>
            <person name="Barry K."/>
            <person name="Bills G."/>
            <person name="Bluhm B."/>
            <person name="Cannon C."/>
            <person name="Castanera R."/>
            <person name="Culley D."/>
            <person name="Daum C."/>
            <person name="Ezra D."/>
            <person name="Gonzalez J."/>
            <person name="Henrissat B."/>
            <person name="Kuo A."/>
            <person name="Liang C."/>
            <person name="Lipzen A."/>
            <person name="Lutzoni F."/>
            <person name="Magnuson J."/>
            <person name="Mondo S."/>
            <person name="Nolan M."/>
            <person name="Ohm R."/>
            <person name="Pangilinan J."/>
            <person name="Park H.-J."/>
            <person name="Ramirez L."/>
            <person name="Alfaro M."/>
            <person name="Sun H."/>
            <person name="Tritt A."/>
            <person name="Yoshinaga Y."/>
            <person name="Zwiers L.-H."/>
            <person name="Turgeon B."/>
            <person name="Goodwin S."/>
            <person name="Spatafora J."/>
            <person name="Crous P."/>
            <person name="Grigoriev I."/>
        </authorList>
    </citation>
    <scope>NUCLEOTIDE SEQUENCE</scope>
    <source>
        <strain evidence="6">CBS 116005</strain>
    </source>
</reference>
<keyword evidence="7" id="KW-1185">Reference proteome</keyword>
<evidence type="ECO:0000256" key="3">
    <source>
        <dbReference type="ARBA" id="ARBA00022833"/>
    </source>
</evidence>
<dbReference type="EMBL" id="ML995809">
    <property type="protein sequence ID" value="KAF2773768.1"/>
    <property type="molecule type" value="Genomic_DNA"/>
</dbReference>
<dbReference type="AlphaFoldDB" id="A0A6G1LMW4"/>
<dbReference type="InterPro" id="IPR013783">
    <property type="entry name" value="Ig-like_fold"/>
</dbReference>
<evidence type="ECO:0000313" key="7">
    <source>
        <dbReference type="Proteomes" id="UP000799436"/>
    </source>
</evidence>
<dbReference type="Proteomes" id="UP000799436">
    <property type="component" value="Unassembled WGS sequence"/>
</dbReference>